<dbReference type="OrthoDB" id="504467at2759"/>
<dbReference type="InterPro" id="IPR009000">
    <property type="entry name" value="Transl_B-barrel_sf"/>
</dbReference>
<keyword evidence="2 5" id="KW-0689">Ribosomal protein</keyword>
<reference evidence="5 6" key="1">
    <citation type="submission" date="2008-07" db="EMBL/GenBank/DDBJ databases">
        <authorList>
            <person name="El-Sayed N."/>
            <person name="Caler E."/>
            <person name="Inman J."/>
            <person name="Amedeo P."/>
            <person name="Hass B."/>
            <person name="Wortman J."/>
        </authorList>
    </citation>
    <scope>NUCLEOTIDE SEQUENCE [LARGE SCALE GENOMIC DNA]</scope>
    <source>
        <strain evidence="5">ATCC 50983</strain>
        <strain evidence="6">ATCC 50983 / TXsc</strain>
    </source>
</reference>
<dbReference type="Pfam" id="PF01247">
    <property type="entry name" value="Ribosomal_L35Ae"/>
    <property type="match status" value="1"/>
</dbReference>
<accession>C5K836</accession>
<keyword evidence="6" id="KW-1185">Reference proteome</keyword>
<comment type="similarity">
    <text evidence="1">Belongs to the eukaryotic ribosomal protein eL33 family.</text>
</comment>
<organism evidence="6">
    <name type="scientific">Perkinsus marinus (strain ATCC 50983 / TXsc)</name>
    <dbReference type="NCBI Taxonomy" id="423536"/>
    <lineage>
        <taxon>Eukaryota</taxon>
        <taxon>Sar</taxon>
        <taxon>Alveolata</taxon>
        <taxon>Perkinsozoa</taxon>
        <taxon>Perkinsea</taxon>
        <taxon>Perkinsida</taxon>
        <taxon>Perkinsidae</taxon>
        <taxon>Perkinsus</taxon>
    </lineage>
</organism>
<protein>
    <submittedName>
        <fullName evidence="5">60S ribosomal protein L35a, putative</fullName>
    </submittedName>
</protein>
<dbReference type="GO" id="GO:0005840">
    <property type="term" value="C:ribosome"/>
    <property type="evidence" value="ECO:0007669"/>
    <property type="project" value="UniProtKB-KW"/>
</dbReference>
<proteinExistence type="inferred from homology"/>
<dbReference type="GO" id="GO:0006412">
    <property type="term" value="P:translation"/>
    <property type="evidence" value="ECO:0007669"/>
    <property type="project" value="InterPro"/>
</dbReference>
<dbReference type="Proteomes" id="UP000007800">
    <property type="component" value="Unassembled WGS sequence"/>
</dbReference>
<dbReference type="OMA" id="YRTNKHH"/>
<evidence type="ECO:0000256" key="3">
    <source>
        <dbReference type="ARBA" id="ARBA00023274"/>
    </source>
</evidence>
<dbReference type="GeneID" id="9047726"/>
<dbReference type="EMBL" id="GG682243">
    <property type="protein sequence ID" value="EER03488.1"/>
    <property type="molecule type" value="Genomic_DNA"/>
</dbReference>
<evidence type="ECO:0000256" key="2">
    <source>
        <dbReference type="ARBA" id="ARBA00022980"/>
    </source>
</evidence>
<dbReference type="FunCoup" id="C5K836">
    <property type="interactions" value="700"/>
</dbReference>
<keyword evidence="3" id="KW-0687">Ribonucleoprotein</keyword>
<name>C5K836_PERM5</name>
<evidence type="ECO:0000313" key="5">
    <source>
        <dbReference type="EMBL" id="EER19721.1"/>
    </source>
</evidence>
<dbReference type="EMBL" id="GG671079">
    <property type="protein sequence ID" value="EER19721.1"/>
    <property type="molecule type" value="Genomic_DNA"/>
</dbReference>
<evidence type="ECO:0000313" key="6">
    <source>
        <dbReference type="Proteomes" id="UP000007800"/>
    </source>
</evidence>
<sequence>MPEKRFQAKGGRRTKQPVRLYSKGVLMGPKRSKCNTHMNQALVKIEGVHCTEDVDFYLGKRIAYVFKTNTVKNGSKFRCMWGKVMRAHGNAGTVRCNFKKNLPPKAYGSMVRVMLYPSRV</sequence>
<dbReference type="Gene3D" id="2.40.10.190">
    <property type="entry name" value="translation elongation factor selb, chain A, domain 4"/>
    <property type="match status" value="1"/>
</dbReference>
<evidence type="ECO:0000313" key="4">
    <source>
        <dbReference type="EMBL" id="EER03488.1"/>
    </source>
</evidence>
<dbReference type="SUPFAM" id="SSF50447">
    <property type="entry name" value="Translation proteins"/>
    <property type="match status" value="1"/>
</dbReference>
<dbReference type="HAMAP" id="MF_00573">
    <property type="entry name" value="Ribosomal_eL33"/>
    <property type="match status" value="1"/>
</dbReference>
<dbReference type="GeneID" id="9057711"/>
<dbReference type="RefSeq" id="XP_002771672.1">
    <property type="nucleotide sequence ID" value="XM_002771626.1"/>
</dbReference>
<gene>
    <name evidence="5" type="ORF">Pmar_PMAR012709</name>
    <name evidence="4" type="ORF">Pmar_PMAR014707</name>
</gene>
<dbReference type="PANTHER" id="PTHR10902">
    <property type="entry name" value="60S RIBOSOMAL PROTEIN L35A"/>
    <property type="match status" value="1"/>
</dbReference>
<dbReference type="GO" id="GO:0003735">
    <property type="term" value="F:structural constituent of ribosome"/>
    <property type="evidence" value="ECO:0007669"/>
    <property type="project" value="InterPro"/>
</dbReference>
<dbReference type="AlphaFoldDB" id="C5K836"/>
<evidence type="ECO:0000256" key="1">
    <source>
        <dbReference type="ARBA" id="ARBA00009269"/>
    </source>
</evidence>
<dbReference type="RefSeq" id="XP_002787925.1">
    <property type="nucleotide sequence ID" value="XM_002787879.1"/>
</dbReference>
<dbReference type="InterPro" id="IPR001780">
    <property type="entry name" value="Ribosomal_eL33"/>
</dbReference>
<dbReference type="FunFam" id="2.40.10.190:FF:000001">
    <property type="entry name" value="60S ribosomal protein L35a"/>
    <property type="match status" value="1"/>
</dbReference>
<dbReference type="GO" id="GO:1990904">
    <property type="term" value="C:ribonucleoprotein complex"/>
    <property type="evidence" value="ECO:0007669"/>
    <property type="project" value="UniProtKB-KW"/>
</dbReference>
<dbReference type="InterPro" id="IPR038661">
    <property type="entry name" value="Ribosomal_eL33_sf"/>
</dbReference>